<feature type="region of interest" description="Disordered" evidence="6">
    <location>
        <begin position="518"/>
        <end position="548"/>
    </location>
</feature>
<evidence type="ECO:0000259" key="7">
    <source>
        <dbReference type="Pfam" id="PF00370"/>
    </source>
</evidence>
<comment type="similarity">
    <text evidence="1 5">Belongs to the FGGY kinase family.</text>
</comment>
<dbReference type="Gene3D" id="3.30.420.40">
    <property type="match status" value="2"/>
</dbReference>
<keyword evidence="3 5" id="KW-0808">Transferase</keyword>
<feature type="compositionally biased region" description="Low complexity" evidence="6">
    <location>
        <begin position="538"/>
        <end position="548"/>
    </location>
</feature>
<accession>A0ABS5L1A9</accession>
<sequence length="548" mass="54352">MPIVAGIDSSPSTTRVVVCDALSGKVMRKAAVAHAAAADDDPHEWWNALVKACDGDILDGVQAVAVSGQRQAMVALDNAGGVVRPALMSTDFRAANSADDLVVEGGGPGAWAAAVGSVPTAAFPIAKLRWLAQREPEHAARVAAVLQPHDWLTWLLLGGVAGPVTDRGEASGTGYWSPFSNDYRTALLTHAFGREVAVPRVLGPVEPAGTTSAGVLVAPGTGSAMAQVLGLSAEPGDVVISIGATGTLFAGGLERPVADPSGIVSGFADATGGFLAMTRTGEAMPTLEAAAKMTGVDLQTLSRQALESTPGAQGVVLVPPTAGQPGSLTGLRLARMTAPNLARAAVEGLLCGIAEGLDALAAQMASVGTPLRRVILTGKGARLDAVRLIAPAIFGVPVAVAVSGSFEDGPGGGLTSTGVFAALDATGVPKPGSGRPTGAAMLGGSEIMAIGAARQAAWVLAASTAPGGEAPKAPPTWNEAAMFKDSPNAKAGIGAGVRAQFAGAREATLASMGILTAPPSPTNPTNPTPAAPGGNGVGNTVPAGVLPQ</sequence>
<evidence type="ECO:0000256" key="2">
    <source>
        <dbReference type="ARBA" id="ARBA00022629"/>
    </source>
</evidence>
<dbReference type="PANTHER" id="PTHR43095">
    <property type="entry name" value="SUGAR KINASE"/>
    <property type="match status" value="1"/>
</dbReference>
<dbReference type="PANTHER" id="PTHR43095:SF5">
    <property type="entry name" value="XYLULOSE KINASE"/>
    <property type="match status" value="1"/>
</dbReference>
<proteinExistence type="inferred from homology"/>
<dbReference type="InterPro" id="IPR018483">
    <property type="entry name" value="Carb_kinase_FGGY_CS"/>
</dbReference>
<evidence type="ECO:0000256" key="1">
    <source>
        <dbReference type="ARBA" id="ARBA00009156"/>
    </source>
</evidence>
<keyword evidence="10" id="KW-1185">Reference proteome</keyword>
<dbReference type="InterPro" id="IPR018484">
    <property type="entry name" value="FGGY_N"/>
</dbReference>
<dbReference type="Pfam" id="PF02782">
    <property type="entry name" value="FGGY_C"/>
    <property type="match status" value="1"/>
</dbReference>
<evidence type="ECO:0000259" key="8">
    <source>
        <dbReference type="Pfam" id="PF02782"/>
    </source>
</evidence>
<dbReference type="Proteomes" id="UP000730482">
    <property type="component" value="Unassembled WGS sequence"/>
</dbReference>
<keyword evidence="2" id="KW-0859">Xylose metabolism</keyword>
<dbReference type="PROSITE" id="PS00445">
    <property type="entry name" value="FGGY_KINASES_2"/>
    <property type="match status" value="1"/>
</dbReference>
<dbReference type="InterPro" id="IPR018485">
    <property type="entry name" value="FGGY_C"/>
</dbReference>
<dbReference type="SUPFAM" id="SSF53067">
    <property type="entry name" value="Actin-like ATPase domain"/>
    <property type="match status" value="2"/>
</dbReference>
<evidence type="ECO:0000256" key="5">
    <source>
        <dbReference type="RuleBase" id="RU003733"/>
    </source>
</evidence>
<dbReference type="GO" id="GO:0016301">
    <property type="term" value="F:kinase activity"/>
    <property type="evidence" value="ECO:0007669"/>
    <property type="project" value="UniProtKB-KW"/>
</dbReference>
<evidence type="ECO:0000256" key="6">
    <source>
        <dbReference type="SAM" id="MobiDB-lite"/>
    </source>
</evidence>
<evidence type="ECO:0000313" key="10">
    <source>
        <dbReference type="Proteomes" id="UP000730482"/>
    </source>
</evidence>
<dbReference type="EMBL" id="JAAFYZ010000168">
    <property type="protein sequence ID" value="MBS2552049.1"/>
    <property type="molecule type" value="Genomic_DNA"/>
</dbReference>
<dbReference type="InterPro" id="IPR043129">
    <property type="entry name" value="ATPase_NBD"/>
</dbReference>
<organism evidence="9 10">
    <name type="scientific">Catenulispora pinistramenti</name>
    <dbReference type="NCBI Taxonomy" id="2705254"/>
    <lineage>
        <taxon>Bacteria</taxon>
        <taxon>Bacillati</taxon>
        <taxon>Actinomycetota</taxon>
        <taxon>Actinomycetes</taxon>
        <taxon>Catenulisporales</taxon>
        <taxon>Catenulisporaceae</taxon>
        <taxon>Catenulispora</taxon>
    </lineage>
</organism>
<feature type="compositionally biased region" description="Pro residues" evidence="6">
    <location>
        <begin position="518"/>
        <end position="530"/>
    </location>
</feature>
<keyword evidence="4 5" id="KW-0418">Kinase</keyword>
<feature type="domain" description="Carbohydrate kinase FGGY C-terminal" evidence="8">
    <location>
        <begin position="317"/>
        <end position="401"/>
    </location>
</feature>
<dbReference type="RefSeq" id="WP_212017265.1">
    <property type="nucleotide sequence ID" value="NZ_JAAFYZ010000168.1"/>
</dbReference>
<feature type="domain" description="Carbohydrate kinase FGGY N-terminal" evidence="7">
    <location>
        <begin position="4"/>
        <end position="213"/>
    </location>
</feature>
<evidence type="ECO:0000256" key="4">
    <source>
        <dbReference type="ARBA" id="ARBA00022777"/>
    </source>
</evidence>
<keyword evidence="2" id="KW-0119">Carbohydrate metabolism</keyword>
<dbReference type="Pfam" id="PF00370">
    <property type="entry name" value="FGGY_N"/>
    <property type="match status" value="1"/>
</dbReference>
<name>A0ABS5L1A9_9ACTN</name>
<comment type="caution">
    <text evidence="9">The sequence shown here is derived from an EMBL/GenBank/DDBJ whole genome shotgun (WGS) entry which is preliminary data.</text>
</comment>
<evidence type="ECO:0000313" key="9">
    <source>
        <dbReference type="EMBL" id="MBS2552049.1"/>
    </source>
</evidence>
<dbReference type="InterPro" id="IPR050406">
    <property type="entry name" value="FGGY_Carb_Kinase"/>
</dbReference>
<protein>
    <submittedName>
        <fullName evidence="9">Xylulose kinase</fullName>
    </submittedName>
</protein>
<reference evidence="9 10" key="1">
    <citation type="submission" date="2020-02" db="EMBL/GenBank/DDBJ databases">
        <title>Acidophilic actinobacteria isolated from forest soil.</title>
        <authorList>
            <person name="Golinska P."/>
        </authorList>
    </citation>
    <scope>NUCLEOTIDE SEQUENCE [LARGE SCALE GENOMIC DNA]</scope>
    <source>
        <strain evidence="9 10">NL8</strain>
    </source>
</reference>
<gene>
    <name evidence="9" type="ORF">KGQ19_34815</name>
</gene>
<evidence type="ECO:0000256" key="3">
    <source>
        <dbReference type="ARBA" id="ARBA00022679"/>
    </source>
</evidence>